<protein>
    <submittedName>
        <fullName evidence="1">Uncharacterized protein</fullName>
    </submittedName>
</protein>
<proteinExistence type="predicted"/>
<sequence length="148" mass="17411">MIDAEKKAEVWFETMYDRQKGESPNDKSQKYHEDVFIRLSEPLKKMQSEYLAHVVQNCYQDRHMAADFTNVAQINQCKEQTHEKVAGQFFKDLAIHRESTKLVYYECLNKTGNDIHATLACVNKYLINMQADNDKLVTKFADNYPQYM</sequence>
<reference evidence="1" key="1">
    <citation type="submission" date="2021-01" db="EMBL/GenBank/DDBJ databases">
        <authorList>
            <person name="Corre E."/>
            <person name="Pelletier E."/>
            <person name="Niang G."/>
            <person name="Scheremetjew M."/>
            <person name="Finn R."/>
            <person name="Kale V."/>
            <person name="Holt S."/>
            <person name="Cochrane G."/>
            <person name="Meng A."/>
            <person name="Brown T."/>
            <person name="Cohen L."/>
        </authorList>
    </citation>
    <scope>NUCLEOTIDE SEQUENCE</scope>
    <source>
        <strain evidence="1">SPMC142</strain>
    </source>
</reference>
<dbReference type="AlphaFoldDB" id="A0A7S3U989"/>
<accession>A0A7S3U989</accession>
<gene>
    <name evidence="1" type="ORF">SACU0126_LOCUS37088</name>
</gene>
<organism evidence="1">
    <name type="scientific">Strombidinopsis acuminata</name>
    <dbReference type="NCBI Taxonomy" id="141414"/>
    <lineage>
        <taxon>Eukaryota</taxon>
        <taxon>Sar</taxon>
        <taxon>Alveolata</taxon>
        <taxon>Ciliophora</taxon>
        <taxon>Intramacronucleata</taxon>
        <taxon>Spirotrichea</taxon>
        <taxon>Choreotrichia</taxon>
        <taxon>Choreotrichida</taxon>
        <taxon>Strombidinopsidae</taxon>
        <taxon>Strombidinopsis</taxon>
    </lineage>
</organism>
<evidence type="ECO:0000313" key="1">
    <source>
        <dbReference type="EMBL" id="CAE0605321.1"/>
    </source>
</evidence>
<dbReference type="EMBL" id="HBIQ01117049">
    <property type="protein sequence ID" value="CAE0605321.1"/>
    <property type="molecule type" value="Transcribed_RNA"/>
</dbReference>
<name>A0A7S3U989_9SPIT</name>